<gene>
    <name evidence="1" type="ORF">IF129_22505</name>
</gene>
<reference evidence="1" key="1">
    <citation type="submission" date="2020-09" db="EMBL/GenBank/DDBJ databases">
        <title>Secondary metabolite and genome analysis of marine Streptomyces chumphonensis KK1-2T.</title>
        <authorList>
            <person name="Phongsopitanun W."/>
            <person name="Kanchanasin P."/>
            <person name="Pittayakhajonwut P."/>
            <person name="Suwanborirux K."/>
            <person name="Tanasupawat S."/>
        </authorList>
    </citation>
    <scope>NUCLEOTIDE SEQUENCE</scope>
    <source>
        <strain evidence="1">KK1-2</strain>
    </source>
</reference>
<dbReference type="AlphaFoldDB" id="A0A927IFD7"/>
<dbReference type="Proteomes" id="UP000632289">
    <property type="component" value="Unassembled WGS sequence"/>
</dbReference>
<evidence type="ECO:0000313" key="2">
    <source>
        <dbReference type="Proteomes" id="UP000632289"/>
    </source>
</evidence>
<dbReference type="RefSeq" id="WP_191211610.1">
    <property type="nucleotide sequence ID" value="NZ_BAABKL010000002.1"/>
</dbReference>
<evidence type="ECO:0000313" key="1">
    <source>
        <dbReference type="EMBL" id="MBD3934321.1"/>
    </source>
</evidence>
<comment type="caution">
    <text evidence="1">The sequence shown here is derived from an EMBL/GenBank/DDBJ whole genome shotgun (WGS) entry which is preliminary data.</text>
</comment>
<protein>
    <submittedName>
        <fullName evidence="1">Uncharacterized protein</fullName>
    </submittedName>
</protein>
<accession>A0A927IFD7</accession>
<name>A0A927IFD7_9ACTN</name>
<organism evidence="1 2">
    <name type="scientific">Streptomyces chumphonensis</name>
    <dbReference type="NCBI Taxonomy" id="1214925"/>
    <lineage>
        <taxon>Bacteria</taxon>
        <taxon>Bacillati</taxon>
        <taxon>Actinomycetota</taxon>
        <taxon>Actinomycetes</taxon>
        <taxon>Kitasatosporales</taxon>
        <taxon>Streptomycetaceae</taxon>
        <taxon>Streptomyces</taxon>
    </lineage>
</organism>
<sequence length="212" mass="22447">MTGARPNRPGRRAPRALAVALALVVAVATAVLPGREGAAAGPVAAEHPPLGVPFLPSPDPLEVSIDRLLARSLSVRTGVRIRLSDGTEVTTTQYTFKKLTIRRHMNVTQRADGHTVVIDVPEEGSLGGTDDQGNPQTTVMWGDITNICVRVLVRICGVQGLLNFFGSLIPLTAGAEDFEGRIYAIRTIDEQAGISDTDNPIHLPGTITVTAS</sequence>
<keyword evidence="2" id="KW-1185">Reference proteome</keyword>
<dbReference type="EMBL" id="JACXYU010000015">
    <property type="protein sequence ID" value="MBD3934321.1"/>
    <property type="molecule type" value="Genomic_DNA"/>
</dbReference>
<proteinExistence type="predicted"/>